<name>A0A437QZL4_9GAMM</name>
<dbReference type="Proteomes" id="UP000283077">
    <property type="component" value="Unassembled WGS sequence"/>
</dbReference>
<organism evidence="2 3">
    <name type="scientific">Rheinheimera riviphila</name>
    <dbReference type="NCBI Taxonomy" id="1834037"/>
    <lineage>
        <taxon>Bacteria</taxon>
        <taxon>Pseudomonadati</taxon>
        <taxon>Pseudomonadota</taxon>
        <taxon>Gammaproteobacteria</taxon>
        <taxon>Chromatiales</taxon>
        <taxon>Chromatiaceae</taxon>
        <taxon>Rheinheimera</taxon>
    </lineage>
</organism>
<evidence type="ECO:0000256" key="1">
    <source>
        <dbReference type="SAM" id="SignalP"/>
    </source>
</evidence>
<sequence length="157" mass="18332">MKKIFSACMFIFICTAIGETSVSAAETRPVKSMVLTQPEKTVLNKLQRDTSTISINGRKFKLLSEQSDHWLLYDQQMSQYCITLNMLVVVSEQLQELLETAGVKYQSEHWQKLADHTYQWTGSFPATQRLYQKLKRQPNIQLEWQLQYLPLSRHDES</sequence>
<keyword evidence="1" id="KW-0732">Signal</keyword>
<feature type="chain" id="PRO_5019245533" evidence="1">
    <location>
        <begin position="25"/>
        <end position="157"/>
    </location>
</feature>
<proteinExistence type="predicted"/>
<dbReference type="RefSeq" id="WP_127698612.1">
    <property type="nucleotide sequence ID" value="NZ_SACS01000007.1"/>
</dbReference>
<accession>A0A437QZL4</accession>
<gene>
    <name evidence="2" type="ORF">EOE67_08240</name>
</gene>
<evidence type="ECO:0000313" key="2">
    <source>
        <dbReference type="EMBL" id="RVU39893.1"/>
    </source>
</evidence>
<reference evidence="2 3" key="1">
    <citation type="submission" date="2019-01" db="EMBL/GenBank/DDBJ databases">
        <authorList>
            <person name="Chen W.-M."/>
        </authorList>
    </citation>
    <scope>NUCLEOTIDE SEQUENCE [LARGE SCALE GENOMIC DNA]</scope>
    <source>
        <strain evidence="2 3">KYPC3</strain>
    </source>
</reference>
<feature type="signal peptide" evidence="1">
    <location>
        <begin position="1"/>
        <end position="24"/>
    </location>
</feature>
<dbReference type="AlphaFoldDB" id="A0A437QZL4"/>
<comment type="caution">
    <text evidence="2">The sequence shown here is derived from an EMBL/GenBank/DDBJ whole genome shotgun (WGS) entry which is preliminary data.</text>
</comment>
<dbReference type="EMBL" id="SACS01000007">
    <property type="protein sequence ID" value="RVU39893.1"/>
    <property type="molecule type" value="Genomic_DNA"/>
</dbReference>
<protein>
    <submittedName>
        <fullName evidence="2">Uncharacterized protein</fullName>
    </submittedName>
</protein>
<keyword evidence="3" id="KW-1185">Reference proteome</keyword>
<evidence type="ECO:0000313" key="3">
    <source>
        <dbReference type="Proteomes" id="UP000283077"/>
    </source>
</evidence>